<dbReference type="PANTHER" id="PTHR48081">
    <property type="entry name" value="AB HYDROLASE SUPERFAMILY PROTEIN C4A8.06C"/>
    <property type="match status" value="1"/>
</dbReference>
<dbReference type="InterPro" id="IPR050300">
    <property type="entry name" value="GDXG_lipolytic_enzyme"/>
</dbReference>
<proteinExistence type="inferred from homology"/>
<dbReference type="InterPro" id="IPR002925">
    <property type="entry name" value="Dienelactn_hydro"/>
</dbReference>
<feature type="domain" description="Dienelactone hydrolase" evidence="4">
    <location>
        <begin position="190"/>
        <end position="250"/>
    </location>
</feature>
<dbReference type="Gene3D" id="3.40.50.1820">
    <property type="entry name" value="alpha/beta hydrolase"/>
    <property type="match status" value="1"/>
</dbReference>
<dbReference type="InterPro" id="IPR029058">
    <property type="entry name" value="AB_hydrolase_fold"/>
</dbReference>
<evidence type="ECO:0000313" key="6">
    <source>
        <dbReference type="EMBL" id="MFH6768595.1"/>
    </source>
</evidence>
<reference evidence="6 7" key="1">
    <citation type="submission" date="2024-02" db="EMBL/GenBank/DDBJ databases">
        <title>A Gaetbulibacter species isolated from tidal flats and genomic insights of their niches.</title>
        <authorList>
            <person name="Ye Y."/>
        </authorList>
    </citation>
    <scope>NUCLEOTIDE SEQUENCE [LARGE SCALE GENOMIC DNA]</scope>
    <source>
        <strain evidence="6 7">KEM-8</strain>
    </source>
</reference>
<evidence type="ECO:0000313" key="7">
    <source>
        <dbReference type="Proteomes" id="UP001610104"/>
    </source>
</evidence>
<gene>
    <name evidence="6" type="ORF">V8G56_07610</name>
</gene>
<keyword evidence="3" id="KW-0732">Signal</keyword>
<dbReference type="GO" id="GO:0016787">
    <property type="term" value="F:hydrolase activity"/>
    <property type="evidence" value="ECO:0007669"/>
    <property type="project" value="UniProtKB-KW"/>
</dbReference>
<keyword evidence="2 6" id="KW-0378">Hydrolase</keyword>
<dbReference type="SUPFAM" id="SSF53474">
    <property type="entry name" value="alpha/beta-Hydrolases"/>
    <property type="match status" value="1"/>
</dbReference>
<dbReference type="Pfam" id="PF01738">
    <property type="entry name" value="DLH"/>
    <property type="match status" value="1"/>
</dbReference>
<dbReference type="Proteomes" id="UP001610104">
    <property type="component" value="Unassembled WGS sequence"/>
</dbReference>
<keyword evidence="7" id="KW-1185">Reference proteome</keyword>
<comment type="caution">
    <text evidence="6">The sequence shown here is derived from an EMBL/GenBank/DDBJ whole genome shotgun (WGS) entry which is preliminary data.</text>
</comment>
<evidence type="ECO:0000259" key="4">
    <source>
        <dbReference type="Pfam" id="PF01738"/>
    </source>
</evidence>
<dbReference type="RefSeq" id="WP_395437846.1">
    <property type="nucleotide sequence ID" value="NZ_JBAWKC010000002.1"/>
</dbReference>
<organism evidence="6 7">
    <name type="scientific">Gaetbulibacter aquiaggeris</name>
    <dbReference type="NCBI Taxonomy" id="1735373"/>
    <lineage>
        <taxon>Bacteria</taxon>
        <taxon>Pseudomonadati</taxon>
        <taxon>Bacteroidota</taxon>
        <taxon>Flavobacteriia</taxon>
        <taxon>Flavobacteriales</taxon>
        <taxon>Flavobacteriaceae</taxon>
        <taxon>Gaetbulibacter</taxon>
    </lineage>
</organism>
<accession>A0ABW7MP65</accession>
<sequence length="280" mass="31707">MKYLLSFLLLFSLGITSVLAQEEILYKEIDSTQLFLEVYYPDSFDISKNHPAMLFFFGGGWINGDRKHFLQQAKYFAKRGLVCFLADYRIENKHNTTPFESLKDAKSAIRFLRANATKFNIDPDKIIASGGSSGGHLAAATALIDGYNESSDDRSISSVPNALVLFNPVIDNGPGGYGNERIGMAYKDFSPLHNIKKETPPMILFLGTEDKLIPVETAQYFKVAMENIGNRCDLMLYEGEGHGFFNHRHFEFYKNTVLETDKFLQSLGYLKKEPFVNIEF</sequence>
<comment type="similarity">
    <text evidence="1">Belongs to the 'GDXG' lipolytic enzyme family.</text>
</comment>
<feature type="signal peptide" evidence="3">
    <location>
        <begin position="1"/>
        <end position="20"/>
    </location>
</feature>
<name>A0ABW7MP65_9FLAO</name>
<feature type="chain" id="PRO_5047542837" evidence="3">
    <location>
        <begin position="21"/>
        <end position="280"/>
    </location>
</feature>
<evidence type="ECO:0000256" key="3">
    <source>
        <dbReference type="SAM" id="SignalP"/>
    </source>
</evidence>
<evidence type="ECO:0000256" key="1">
    <source>
        <dbReference type="ARBA" id="ARBA00010515"/>
    </source>
</evidence>
<evidence type="ECO:0000256" key="2">
    <source>
        <dbReference type="ARBA" id="ARBA00022801"/>
    </source>
</evidence>
<evidence type="ECO:0000259" key="5">
    <source>
        <dbReference type="Pfam" id="PF20434"/>
    </source>
</evidence>
<protein>
    <submittedName>
        <fullName evidence="6">Alpha/beta hydrolase</fullName>
    </submittedName>
</protein>
<dbReference type="InterPro" id="IPR049492">
    <property type="entry name" value="BD-FAE-like_dom"/>
</dbReference>
<dbReference type="Pfam" id="PF20434">
    <property type="entry name" value="BD-FAE"/>
    <property type="match status" value="1"/>
</dbReference>
<dbReference type="PANTHER" id="PTHR48081:SF30">
    <property type="entry name" value="ACETYL-HYDROLASE LIPR-RELATED"/>
    <property type="match status" value="1"/>
</dbReference>
<feature type="domain" description="BD-FAE-like" evidence="5">
    <location>
        <begin position="36"/>
        <end position="148"/>
    </location>
</feature>
<dbReference type="EMBL" id="JBAWKC010000002">
    <property type="protein sequence ID" value="MFH6768595.1"/>
    <property type="molecule type" value="Genomic_DNA"/>
</dbReference>